<dbReference type="Gene3D" id="3.20.20.80">
    <property type="entry name" value="Glycosidases"/>
    <property type="match status" value="1"/>
</dbReference>
<dbReference type="InterPro" id="IPR017853">
    <property type="entry name" value="GH"/>
</dbReference>
<evidence type="ECO:0000256" key="1">
    <source>
        <dbReference type="ARBA" id="ARBA00010838"/>
    </source>
</evidence>
<reference evidence="7" key="1">
    <citation type="submission" date="2013-06" db="EMBL/GenBank/DDBJ databases">
        <title>Complete Genome Sequence of Hyperthermophilic Palaeococcus pacificus DY20341T, Isolated from a Deep-Sea Hydrothermal Sediments.</title>
        <authorList>
            <person name="Zeng X."/>
            <person name="Shao Z."/>
        </authorList>
    </citation>
    <scope>NUCLEOTIDE SEQUENCE [LARGE SCALE GENOMIC DNA]</scope>
    <source>
        <strain evidence="7">DY20341</strain>
    </source>
</reference>
<dbReference type="KEGG" id="ppac:PAP_04145"/>
<evidence type="ECO:0000256" key="2">
    <source>
        <dbReference type="ARBA" id="ARBA00022801"/>
    </source>
</evidence>
<keyword evidence="3" id="KW-0326">Glycosidase</keyword>
<dbReference type="EMBL" id="CP006019">
    <property type="protein sequence ID" value="AIF69244.1"/>
    <property type="molecule type" value="Genomic_DNA"/>
</dbReference>
<dbReference type="Pfam" id="PF00232">
    <property type="entry name" value="Glyco_hydro_1"/>
    <property type="match status" value="1"/>
</dbReference>
<dbReference type="GO" id="GO:0005975">
    <property type="term" value="P:carbohydrate metabolic process"/>
    <property type="evidence" value="ECO:0007669"/>
    <property type="project" value="InterPro"/>
</dbReference>
<reference evidence="6 7" key="2">
    <citation type="journal article" date="2015" name="Genome Announc.">
        <title>Complete Genome Sequence of Hyperthermophilic Piezophilic Archaeon Palaeococcus pacificus DY20341T, Isolated from Deep-Sea Hydrothermal Sediments.</title>
        <authorList>
            <person name="Zeng X."/>
            <person name="Jebbar M."/>
            <person name="Shao Z."/>
        </authorList>
    </citation>
    <scope>NUCLEOTIDE SEQUENCE [LARGE SCALE GENOMIC DNA]</scope>
    <source>
        <strain evidence="6 7">DY20341</strain>
    </source>
</reference>
<proteinExistence type="inferred from homology"/>
<dbReference type="SUPFAM" id="SSF51445">
    <property type="entry name" value="(Trans)glycosidases"/>
    <property type="match status" value="1"/>
</dbReference>
<dbReference type="GO" id="GO:0008422">
    <property type="term" value="F:beta-glucosidase activity"/>
    <property type="evidence" value="ECO:0007669"/>
    <property type="project" value="TreeGrafter"/>
</dbReference>
<dbReference type="HOGENOM" id="CLU_001859_1_3_2"/>
<sequence>MFRFPRSFLFGTATSSHQIEGNNIFNDWWFYEQKGKLKYKSGKACNHWELYKEDIDLMAMLGYNAYRFSIEWSRIFPKEKEFNEKALQRYQEIVNLLNERGITPMVTLHHFTSPMWFMKKGGFAKEENLRYWEIYVKTIAENLEGVELIATFNEPMVYVMMSYIQGYWPPFVKNPLNAGKVEANLLKAHAIAYEILNGRNFKVGIVKNIPIFIPASESERDKKARDRVDNLFNWNFLDAIWSGKVKTPLKTYDVPKSDVDFIGVNYYTASEVKHSWNPLKFFFEAKLADLSERKTLMGWSIYPKGLYEAITNVQSRYKKPIYITENGIATLDDEWRIEFIIQHLQYVHKALKESYDVRGYFYWSLMDNFEWAEGFEPRFGLVEVDYKTFERRPRRSAYIYGEIAKSREISDELIEKHGLENL</sequence>
<name>A0A075LSI4_9EURY</name>
<dbReference type="Proteomes" id="UP000027981">
    <property type="component" value="Chromosome"/>
</dbReference>
<evidence type="ECO:0000256" key="4">
    <source>
        <dbReference type="PROSITE-ProRule" id="PRU10055"/>
    </source>
</evidence>
<accession>A0A075LSI4</accession>
<dbReference type="OrthoDB" id="84443at2157"/>
<dbReference type="PANTHER" id="PTHR10353">
    <property type="entry name" value="GLYCOSYL HYDROLASE"/>
    <property type="match status" value="1"/>
</dbReference>
<feature type="active site" description="Nucleophile" evidence="4">
    <location>
        <position position="325"/>
    </location>
</feature>
<dbReference type="AlphaFoldDB" id="A0A075LSI4"/>
<dbReference type="STRING" id="1343739.PAP_04145"/>
<evidence type="ECO:0000313" key="6">
    <source>
        <dbReference type="EMBL" id="AIF69244.1"/>
    </source>
</evidence>
<dbReference type="RefSeq" id="WP_048164823.1">
    <property type="nucleotide sequence ID" value="NZ_CP006019.1"/>
</dbReference>
<organism evidence="6 7">
    <name type="scientific">Palaeococcus pacificus DY20341</name>
    <dbReference type="NCBI Taxonomy" id="1343739"/>
    <lineage>
        <taxon>Archaea</taxon>
        <taxon>Methanobacteriati</taxon>
        <taxon>Methanobacteriota</taxon>
        <taxon>Thermococci</taxon>
        <taxon>Thermococcales</taxon>
        <taxon>Thermococcaceae</taxon>
        <taxon>Palaeococcus</taxon>
    </lineage>
</organism>
<comment type="similarity">
    <text evidence="1 5">Belongs to the glycosyl hydrolase 1 family.</text>
</comment>
<dbReference type="PANTHER" id="PTHR10353:SF209">
    <property type="entry name" value="GALACTOLIPID GALACTOSYLTRANSFERASE SFR2, CHLOROPLASTIC"/>
    <property type="match status" value="1"/>
</dbReference>
<dbReference type="eggNOG" id="arCOG05412">
    <property type="taxonomic scope" value="Archaea"/>
</dbReference>
<dbReference type="GeneID" id="24841955"/>
<evidence type="ECO:0000256" key="5">
    <source>
        <dbReference type="RuleBase" id="RU003690"/>
    </source>
</evidence>
<dbReference type="PROSITE" id="PS00572">
    <property type="entry name" value="GLYCOSYL_HYDROL_F1_1"/>
    <property type="match status" value="1"/>
</dbReference>
<dbReference type="InterPro" id="IPR001360">
    <property type="entry name" value="Glyco_hydro_1"/>
</dbReference>
<evidence type="ECO:0000313" key="7">
    <source>
        <dbReference type="Proteomes" id="UP000027981"/>
    </source>
</evidence>
<protein>
    <submittedName>
        <fullName evidence="6">Beta-glucosidase</fullName>
    </submittedName>
</protein>
<keyword evidence="2" id="KW-0378">Hydrolase</keyword>
<dbReference type="InterPro" id="IPR018120">
    <property type="entry name" value="Glyco_hydro_1_AS"/>
</dbReference>
<dbReference type="PRINTS" id="PR00131">
    <property type="entry name" value="GLHYDRLASE1"/>
</dbReference>
<keyword evidence="7" id="KW-1185">Reference proteome</keyword>
<evidence type="ECO:0000256" key="3">
    <source>
        <dbReference type="ARBA" id="ARBA00023295"/>
    </source>
</evidence>
<gene>
    <name evidence="6" type="ORF">PAP_04145</name>
</gene>